<dbReference type="Proteomes" id="UP001628091">
    <property type="component" value="Unassembled WGS sequence"/>
</dbReference>
<sequence length="69" mass="7401">MTSNVEQFPRGPGRLTEFEALVAAGPTALDAVPGAVYICDREGWLVRYNSEAPKTISAATSQNSMSTRL</sequence>
<evidence type="ECO:0000313" key="1">
    <source>
        <dbReference type="EMBL" id="GAB1584083.1"/>
    </source>
</evidence>
<accession>A0ABQ0H5A2</accession>
<protein>
    <submittedName>
        <fullName evidence="1">Uncharacterized protein</fullName>
    </submittedName>
</protein>
<organism evidence="1 2">
    <name type="scientific">Phyllobacterium phragmitis</name>
    <dbReference type="NCBI Taxonomy" id="2670329"/>
    <lineage>
        <taxon>Bacteria</taxon>
        <taxon>Pseudomonadati</taxon>
        <taxon>Pseudomonadota</taxon>
        <taxon>Alphaproteobacteria</taxon>
        <taxon>Hyphomicrobiales</taxon>
        <taxon>Phyllobacteriaceae</taxon>
        <taxon>Phyllobacterium</taxon>
    </lineage>
</organism>
<reference evidence="1 2" key="1">
    <citation type="submission" date="2024-10" db="EMBL/GenBank/DDBJ databases">
        <title>Isolation, draft genome sequencing and identification of Phyllobacterium sp. NSA23, isolated from leaf soil.</title>
        <authorList>
            <person name="Akita H."/>
        </authorList>
    </citation>
    <scope>NUCLEOTIDE SEQUENCE [LARGE SCALE GENOMIC DNA]</scope>
    <source>
        <strain evidence="1 2">NSA23</strain>
    </source>
</reference>
<evidence type="ECO:0000313" key="2">
    <source>
        <dbReference type="Proteomes" id="UP001628091"/>
    </source>
</evidence>
<gene>
    <name evidence="1" type="ORF">PPNSA23_40260</name>
</gene>
<dbReference type="EMBL" id="BAAFZP010000002">
    <property type="protein sequence ID" value="GAB1584083.1"/>
    <property type="molecule type" value="Genomic_DNA"/>
</dbReference>
<name>A0ABQ0H5A2_9HYPH</name>
<keyword evidence="2" id="KW-1185">Reference proteome</keyword>
<comment type="caution">
    <text evidence="1">The sequence shown here is derived from an EMBL/GenBank/DDBJ whole genome shotgun (WGS) entry which is preliminary data.</text>
</comment>
<proteinExistence type="predicted"/>